<proteinExistence type="predicted"/>
<name>A0A9N7MNH3_STRHE</name>
<dbReference type="Proteomes" id="UP001153555">
    <property type="component" value="Unassembled WGS sequence"/>
</dbReference>
<accession>A0A9N7MNH3</accession>
<sequence length="112" mass="12330">MVGCRITTAAYACLQSFCDVINVPRQAQPRVVAIELEVTTRRPAIEAFVHKAWMPLEKSTGGAWLVSKFVSSECVMLDWADLLSLSPPSRVLVGGSYREASSTPPRRLLLPQ</sequence>
<keyword evidence="2" id="KW-1185">Reference proteome</keyword>
<gene>
    <name evidence="1" type="ORF">SHERM_15743</name>
</gene>
<dbReference type="EMBL" id="CACSLK010013750">
    <property type="protein sequence ID" value="CAA0815870.1"/>
    <property type="molecule type" value="Genomic_DNA"/>
</dbReference>
<protein>
    <submittedName>
        <fullName evidence="1">Uncharacterized protein</fullName>
    </submittedName>
</protein>
<evidence type="ECO:0000313" key="2">
    <source>
        <dbReference type="Proteomes" id="UP001153555"/>
    </source>
</evidence>
<dbReference type="AlphaFoldDB" id="A0A9N7MNH3"/>
<comment type="caution">
    <text evidence="1">The sequence shown here is derived from an EMBL/GenBank/DDBJ whole genome shotgun (WGS) entry which is preliminary data.</text>
</comment>
<evidence type="ECO:0000313" key="1">
    <source>
        <dbReference type="EMBL" id="CAA0815870.1"/>
    </source>
</evidence>
<organism evidence="1 2">
    <name type="scientific">Striga hermonthica</name>
    <name type="common">Purple witchweed</name>
    <name type="synonym">Buchnera hermonthica</name>
    <dbReference type="NCBI Taxonomy" id="68872"/>
    <lineage>
        <taxon>Eukaryota</taxon>
        <taxon>Viridiplantae</taxon>
        <taxon>Streptophyta</taxon>
        <taxon>Embryophyta</taxon>
        <taxon>Tracheophyta</taxon>
        <taxon>Spermatophyta</taxon>
        <taxon>Magnoliopsida</taxon>
        <taxon>eudicotyledons</taxon>
        <taxon>Gunneridae</taxon>
        <taxon>Pentapetalae</taxon>
        <taxon>asterids</taxon>
        <taxon>lamiids</taxon>
        <taxon>Lamiales</taxon>
        <taxon>Orobanchaceae</taxon>
        <taxon>Buchnereae</taxon>
        <taxon>Striga</taxon>
    </lineage>
</organism>
<reference evidence="1" key="1">
    <citation type="submission" date="2019-12" db="EMBL/GenBank/DDBJ databases">
        <authorList>
            <person name="Scholes J."/>
        </authorList>
    </citation>
    <scope>NUCLEOTIDE SEQUENCE</scope>
</reference>